<protein>
    <submittedName>
        <fullName evidence="3">Uncharacterized protein</fullName>
    </submittedName>
</protein>
<name>A0A7R8X141_9CRUS</name>
<organism evidence="3">
    <name type="scientific">Darwinula stevensoni</name>
    <dbReference type="NCBI Taxonomy" id="69355"/>
    <lineage>
        <taxon>Eukaryota</taxon>
        <taxon>Metazoa</taxon>
        <taxon>Ecdysozoa</taxon>
        <taxon>Arthropoda</taxon>
        <taxon>Crustacea</taxon>
        <taxon>Oligostraca</taxon>
        <taxon>Ostracoda</taxon>
        <taxon>Podocopa</taxon>
        <taxon>Podocopida</taxon>
        <taxon>Darwinulocopina</taxon>
        <taxon>Darwinuloidea</taxon>
        <taxon>Darwinulidae</taxon>
        <taxon>Darwinula</taxon>
    </lineage>
</organism>
<dbReference type="AlphaFoldDB" id="A0A7R8X141"/>
<dbReference type="InterPro" id="IPR026642">
    <property type="entry name" value="Glcci1/FAM117"/>
</dbReference>
<keyword evidence="1" id="KW-0597">Phosphoprotein</keyword>
<dbReference type="PANTHER" id="PTHR14972">
    <property type="entry name" value="AGAP011572-PA"/>
    <property type="match status" value="1"/>
</dbReference>
<dbReference type="OrthoDB" id="10037581at2759"/>
<feature type="compositionally biased region" description="Low complexity" evidence="2">
    <location>
        <begin position="163"/>
        <end position="174"/>
    </location>
</feature>
<feature type="compositionally biased region" description="Basic and acidic residues" evidence="2">
    <location>
        <begin position="88"/>
        <end position="100"/>
    </location>
</feature>
<evidence type="ECO:0000256" key="1">
    <source>
        <dbReference type="ARBA" id="ARBA00022553"/>
    </source>
</evidence>
<dbReference type="Pfam" id="PF15388">
    <property type="entry name" value="FAM117"/>
    <property type="match status" value="1"/>
</dbReference>
<evidence type="ECO:0000313" key="3">
    <source>
        <dbReference type="EMBL" id="CAD7240632.1"/>
    </source>
</evidence>
<evidence type="ECO:0000313" key="4">
    <source>
        <dbReference type="Proteomes" id="UP000677054"/>
    </source>
</evidence>
<evidence type="ECO:0000256" key="2">
    <source>
        <dbReference type="SAM" id="MobiDB-lite"/>
    </source>
</evidence>
<keyword evidence="4" id="KW-1185">Reference proteome</keyword>
<dbReference type="EMBL" id="CAJPEV010000047">
    <property type="protein sequence ID" value="CAG0879569.1"/>
    <property type="molecule type" value="Genomic_DNA"/>
</dbReference>
<dbReference type="EMBL" id="LR899564">
    <property type="protein sequence ID" value="CAD7240632.1"/>
    <property type="molecule type" value="Genomic_DNA"/>
</dbReference>
<reference evidence="3" key="1">
    <citation type="submission" date="2020-11" db="EMBL/GenBank/DDBJ databases">
        <authorList>
            <person name="Tran Van P."/>
        </authorList>
    </citation>
    <scope>NUCLEOTIDE SEQUENCE</scope>
</reference>
<dbReference type="PANTHER" id="PTHR14972:SF8">
    <property type="entry name" value="GLUCOCORTICOID-INDUCED TRANSCRIPT 1 PROTEIN-LIKE ISOFORM X1"/>
    <property type="match status" value="1"/>
</dbReference>
<feature type="region of interest" description="Disordered" evidence="2">
    <location>
        <begin position="87"/>
        <end position="177"/>
    </location>
</feature>
<accession>A0A7R8X141</accession>
<feature type="compositionally biased region" description="Low complexity" evidence="2">
    <location>
        <begin position="101"/>
        <end position="121"/>
    </location>
</feature>
<gene>
    <name evidence="3" type="ORF">DSTB1V02_LOCUS651</name>
</gene>
<sequence length="346" mass="37452">MGIYPVIGKMLVPVDSSGRVVDGTKGMEGSICDDLGESSKAFLFSRETAESRCLKAAFIIALFKAGKECLLTDSFMQLPAVSVALPRTPEDWGTTDRERSVGSGKSSSSSKQLSSSNSGEGLENLFKKKLQRNSKESSLRGSGVGCPSPVPLPGDHSLGRGTPIAIPSAPQSAPRNIIPRMRNSVEGLNQEIERLVLKGMNSHHDHLVREPSDGRCAPVKELLRIGTRSVDTQTPSDGNGMSPLIPLHDQNDVEQKSWTPEVELYLGTSPSIKGFSAREPPDGCEKPKVPLKIEDARLKFEEDTMDFFPKHPLVTFELKPSSGSAFYPLCKSYLGRANEANLNNTG</sequence>
<dbReference type="Proteomes" id="UP000677054">
    <property type="component" value="Unassembled WGS sequence"/>
</dbReference>
<proteinExistence type="predicted"/>